<evidence type="ECO:0008006" key="5">
    <source>
        <dbReference type="Google" id="ProtNLM"/>
    </source>
</evidence>
<dbReference type="Gene3D" id="2.60.120.40">
    <property type="match status" value="1"/>
</dbReference>
<evidence type="ECO:0000259" key="2">
    <source>
        <dbReference type="PROSITE" id="PS51406"/>
    </source>
</evidence>
<proteinExistence type="predicted"/>
<dbReference type="InterPro" id="IPR002181">
    <property type="entry name" value="Fibrinogen_a/b/g_C_dom"/>
</dbReference>
<dbReference type="Pfam" id="PF00147">
    <property type="entry name" value="Fibrinogen_C"/>
    <property type="match status" value="1"/>
</dbReference>
<evidence type="ECO:0000259" key="1">
    <source>
        <dbReference type="PROSITE" id="PS50871"/>
    </source>
</evidence>
<dbReference type="EMBL" id="JMCB01000014">
    <property type="protein sequence ID" value="KFE64398.1"/>
    <property type="molecule type" value="Genomic_DNA"/>
</dbReference>
<dbReference type="InterPro" id="IPR014716">
    <property type="entry name" value="Fibrinogen_a/b/g_C_1"/>
</dbReference>
<keyword evidence="4" id="KW-1185">Reference proteome</keyword>
<gene>
    <name evidence="3" type="ORF">DB31_2192</name>
</gene>
<feature type="domain" description="Fibrinogen C-terminal" evidence="2">
    <location>
        <begin position="63"/>
        <end position="119"/>
    </location>
</feature>
<dbReference type="InterPro" id="IPR036056">
    <property type="entry name" value="Fibrinogen-like_C"/>
</dbReference>
<feature type="domain" description="C1q" evidence="1">
    <location>
        <begin position="1"/>
        <end position="70"/>
    </location>
</feature>
<dbReference type="InterPro" id="IPR008983">
    <property type="entry name" value="Tumour_necrosis_fac-like_dom"/>
</dbReference>
<dbReference type="Proteomes" id="UP000028725">
    <property type="component" value="Unassembled WGS sequence"/>
</dbReference>
<accession>A0A085W9N5</accession>
<dbReference type="PROSITE" id="PS51406">
    <property type="entry name" value="FIBRINOGEN_C_2"/>
    <property type="match status" value="1"/>
</dbReference>
<name>A0A085W9N5_9BACT</name>
<organism evidence="3 4">
    <name type="scientific">Hyalangium minutum</name>
    <dbReference type="NCBI Taxonomy" id="394096"/>
    <lineage>
        <taxon>Bacteria</taxon>
        <taxon>Pseudomonadati</taxon>
        <taxon>Myxococcota</taxon>
        <taxon>Myxococcia</taxon>
        <taxon>Myxococcales</taxon>
        <taxon>Cystobacterineae</taxon>
        <taxon>Archangiaceae</taxon>
        <taxon>Hyalangium</taxon>
    </lineage>
</organism>
<dbReference type="AlphaFoldDB" id="A0A085W9N5"/>
<dbReference type="InterPro" id="IPR001073">
    <property type="entry name" value="C1q_dom"/>
</dbReference>
<dbReference type="STRING" id="394096.DB31_2192"/>
<dbReference type="PROSITE" id="PS50871">
    <property type="entry name" value="C1Q"/>
    <property type="match status" value="1"/>
</dbReference>
<comment type="caution">
    <text evidence="3">The sequence shown here is derived from an EMBL/GenBank/DDBJ whole genome shotgun (WGS) entry which is preliminary data.</text>
</comment>
<evidence type="ECO:0000313" key="4">
    <source>
        <dbReference type="Proteomes" id="UP000028725"/>
    </source>
</evidence>
<protein>
    <recommendedName>
        <fullName evidence="5">Fibrinogen C-terminal domain-containing protein</fullName>
    </recommendedName>
</protein>
<evidence type="ECO:0000313" key="3">
    <source>
        <dbReference type="EMBL" id="KFE64398.1"/>
    </source>
</evidence>
<reference evidence="3 4" key="1">
    <citation type="submission" date="2014-04" db="EMBL/GenBank/DDBJ databases">
        <title>Genome assembly of Hyalangium minutum DSM 14724.</title>
        <authorList>
            <person name="Sharma G."/>
            <person name="Subramanian S."/>
        </authorList>
    </citation>
    <scope>NUCLEOTIDE SEQUENCE [LARGE SCALE GENOMIC DNA]</scope>
    <source>
        <strain evidence="3 4">DSM 14724</strain>
    </source>
</reference>
<dbReference type="NCBIfam" id="NF040941">
    <property type="entry name" value="GGGWT_bact"/>
    <property type="match status" value="1"/>
</dbReference>
<dbReference type="Gene3D" id="3.90.215.10">
    <property type="entry name" value="Gamma Fibrinogen, chain A, domain 1"/>
    <property type="match status" value="1"/>
</dbReference>
<dbReference type="SUPFAM" id="SSF56496">
    <property type="entry name" value="Fibrinogen C-terminal domain-like"/>
    <property type="match status" value="1"/>
</dbReference>
<sequence length="259" mass="27892">MHIHHNGIDKGYAWSGAGAGNRDTGTYSLVLLLNQGDYVQTFVSSGSGGATRHLMRYNFTGHLVKSALKASCREILESGMSTGSGVYQVDIDDAGPLNPIGVYCDMTTDGGGWTLMMNQSPSERLPYDFSTINSQNFGSLTASYRLGASAIRALRPTVAWVLTDDTNRVYFRPSCVVDWENSLHNKPIGPCSQGFTSRSFSTPVSPVTTANGSMGIGQNNAGQYCSIRAFMFNLDPSWPPGAAISCAGTTSQTVRLWFK</sequence>